<sequence length="213" mass="22980">MFSPAAGHRRSPGVLTSLVVCLLVAALLSGCSRESAGTGPATPRADSARAADARGSSVTLAAAPVRTRAGFHRVHGRLPDARRKPVRRQVAAVVERWWQAAYLGGTYPRTGFRDAFPGFTRGARAQARRDVRLMSNRDIGGRVDSVTQEAGEVRLDVLAVGGRAHAVTARFRLRFSTTGRAARTTVVRGRLLLTRRHGPWRVFGYDVSKGGRA</sequence>
<evidence type="ECO:0000256" key="1">
    <source>
        <dbReference type="SAM" id="MobiDB-lite"/>
    </source>
</evidence>
<name>A0A6J4MU78_9ACTN</name>
<dbReference type="AlphaFoldDB" id="A0A6J4MU78"/>
<reference evidence="2" key="1">
    <citation type="submission" date="2020-02" db="EMBL/GenBank/DDBJ databases">
        <authorList>
            <person name="Meier V. D."/>
        </authorList>
    </citation>
    <scope>NUCLEOTIDE SEQUENCE</scope>
    <source>
        <strain evidence="2">AVDCRST_MAG32</strain>
    </source>
</reference>
<protein>
    <submittedName>
        <fullName evidence="2">Uncharacterized protein</fullName>
    </submittedName>
</protein>
<dbReference type="EMBL" id="CADCUM010000018">
    <property type="protein sequence ID" value="CAA9368826.1"/>
    <property type="molecule type" value="Genomic_DNA"/>
</dbReference>
<organism evidence="2">
    <name type="scientific">uncultured Nocardioides sp</name>
    <dbReference type="NCBI Taxonomy" id="198441"/>
    <lineage>
        <taxon>Bacteria</taxon>
        <taxon>Bacillati</taxon>
        <taxon>Actinomycetota</taxon>
        <taxon>Actinomycetes</taxon>
        <taxon>Propionibacteriales</taxon>
        <taxon>Nocardioidaceae</taxon>
        <taxon>Nocardioides</taxon>
        <taxon>environmental samples</taxon>
    </lineage>
</organism>
<gene>
    <name evidence="2" type="ORF">AVDCRST_MAG32-362</name>
</gene>
<evidence type="ECO:0000313" key="2">
    <source>
        <dbReference type="EMBL" id="CAA9368826.1"/>
    </source>
</evidence>
<feature type="region of interest" description="Disordered" evidence="1">
    <location>
        <begin position="33"/>
        <end position="53"/>
    </location>
</feature>
<accession>A0A6J4MU78</accession>
<proteinExistence type="predicted"/>